<evidence type="ECO:0000313" key="9">
    <source>
        <dbReference type="Proteomes" id="UP000253727"/>
    </source>
</evidence>
<dbReference type="CDD" id="cd07989">
    <property type="entry name" value="LPLAT_AGPAT-like"/>
    <property type="match status" value="1"/>
</dbReference>
<protein>
    <submittedName>
        <fullName evidence="8">1-acylglycerol-3-phosphate O-acyltransferase</fullName>
        <ecNumber evidence="8">2.3.1.51</ecNumber>
    </submittedName>
</protein>
<dbReference type="PANTHER" id="PTHR10434:SF11">
    <property type="entry name" value="1-ACYL-SN-GLYCEROL-3-PHOSPHATE ACYLTRANSFERASE"/>
    <property type="match status" value="1"/>
</dbReference>
<keyword evidence="3 8" id="KW-0012">Acyltransferase</keyword>
<evidence type="ECO:0000256" key="4">
    <source>
        <dbReference type="SAM" id="MobiDB-lite"/>
    </source>
</evidence>
<keyword evidence="5" id="KW-0472">Membrane</keyword>
<feature type="transmembrane region" description="Helical" evidence="5">
    <location>
        <begin position="9"/>
        <end position="29"/>
    </location>
</feature>
<evidence type="ECO:0000313" key="7">
    <source>
        <dbReference type="EMBL" id="RDC58889.1"/>
    </source>
</evidence>
<evidence type="ECO:0000259" key="6">
    <source>
        <dbReference type="SMART" id="SM00563"/>
    </source>
</evidence>
<comment type="caution">
    <text evidence="8">The sequence shown here is derived from an EMBL/GenBank/DDBJ whole genome shotgun (WGS) entry which is preliminary data.</text>
</comment>
<dbReference type="SUPFAM" id="SSF69593">
    <property type="entry name" value="Glycerol-3-phosphate (1)-acyltransferase"/>
    <property type="match status" value="1"/>
</dbReference>
<dbReference type="PANTHER" id="PTHR10434">
    <property type="entry name" value="1-ACYL-SN-GLYCEROL-3-PHOSPHATE ACYLTRANSFERASE"/>
    <property type="match status" value="1"/>
</dbReference>
<keyword evidence="2 8" id="KW-0808">Transferase</keyword>
<dbReference type="GO" id="GO:0003841">
    <property type="term" value="F:1-acylglycerol-3-phosphate O-acyltransferase activity"/>
    <property type="evidence" value="ECO:0007669"/>
    <property type="project" value="UniProtKB-EC"/>
</dbReference>
<dbReference type="EMBL" id="QBKA01000002">
    <property type="protein sequence ID" value="RDC58889.1"/>
    <property type="molecule type" value="Genomic_DNA"/>
</dbReference>
<evidence type="ECO:0000256" key="5">
    <source>
        <dbReference type="SAM" id="Phobius"/>
    </source>
</evidence>
<dbReference type="RefSeq" id="WP_115367354.1">
    <property type="nucleotide sequence ID" value="NZ_QBKA01000002.1"/>
</dbReference>
<feature type="domain" description="Phospholipid/glycerol acyltransferase" evidence="6">
    <location>
        <begin position="70"/>
        <end position="184"/>
    </location>
</feature>
<dbReference type="GO" id="GO:0006654">
    <property type="term" value="P:phosphatidic acid biosynthetic process"/>
    <property type="evidence" value="ECO:0007669"/>
    <property type="project" value="TreeGrafter"/>
</dbReference>
<sequence>MITLLRNLLFYPVFYLGSLPIVLSGFLSLPVGQPAVRAATHVWTAWHRWCVRWLLGIKVRVEGEMLDRPCIYAMKHESFFEAIDAPHLFRLPAPFAKSELFAIPGWGRVARAYGLVEVSRADGAKALRRMIAEARNRSQAGRPLVIFPEGTRSPHDRRAPLQPGFLGIYKLLSLPVVPVSVDSGPLYQPGLKRSGTITYRFGEVIEPGLPRDEVERLVQEGINALGEQGLRPPAQSPTTLTSHDA</sequence>
<dbReference type="InterPro" id="IPR002123">
    <property type="entry name" value="Plipid/glycerol_acylTrfase"/>
</dbReference>
<feature type="compositionally biased region" description="Polar residues" evidence="4">
    <location>
        <begin position="236"/>
        <end position="245"/>
    </location>
</feature>
<name>A0A369Q8Y2_9SPHN</name>
<feature type="region of interest" description="Disordered" evidence="4">
    <location>
        <begin position="223"/>
        <end position="245"/>
    </location>
</feature>
<dbReference type="EC" id="2.3.1.51" evidence="8"/>
<accession>A0A369Q8Y2</accession>
<dbReference type="Proteomes" id="UP000253727">
    <property type="component" value="Unassembled WGS sequence"/>
</dbReference>
<proteinExistence type="predicted"/>
<evidence type="ECO:0000256" key="3">
    <source>
        <dbReference type="ARBA" id="ARBA00023315"/>
    </source>
</evidence>
<organism evidence="8 9">
    <name type="scientific">Alteripontixanthobacter maritimus</name>
    <dbReference type="NCBI Taxonomy" id="2161824"/>
    <lineage>
        <taxon>Bacteria</taxon>
        <taxon>Pseudomonadati</taxon>
        <taxon>Pseudomonadota</taxon>
        <taxon>Alphaproteobacteria</taxon>
        <taxon>Sphingomonadales</taxon>
        <taxon>Erythrobacteraceae</taxon>
        <taxon>Alteripontixanthobacter</taxon>
    </lineage>
</organism>
<gene>
    <name evidence="7" type="primary">plsC</name>
    <name evidence="7" type="ORF">HME9302_00064</name>
    <name evidence="8" type="ORF">HME9302_02562</name>
</gene>
<dbReference type="EMBL" id="QBKA01000002">
    <property type="protein sequence ID" value="RDC61341.1"/>
    <property type="molecule type" value="Genomic_DNA"/>
</dbReference>
<dbReference type="SMART" id="SM00563">
    <property type="entry name" value="PlsC"/>
    <property type="match status" value="1"/>
</dbReference>
<evidence type="ECO:0000256" key="1">
    <source>
        <dbReference type="ARBA" id="ARBA00005189"/>
    </source>
</evidence>
<reference evidence="8 9" key="1">
    <citation type="submission" date="2018-04" db="EMBL/GenBank/DDBJ databases">
        <title>Altererythrobacter sp. HME9302 genome sequencing and assembly.</title>
        <authorList>
            <person name="Kang H."/>
            <person name="Kim H."/>
            <person name="Joh K."/>
        </authorList>
    </citation>
    <scope>NUCLEOTIDE SEQUENCE [LARGE SCALE GENOMIC DNA]</scope>
    <source>
        <strain evidence="8 9">HME9302</strain>
    </source>
</reference>
<keyword evidence="5" id="KW-1133">Transmembrane helix</keyword>
<keyword evidence="5" id="KW-0812">Transmembrane</keyword>
<evidence type="ECO:0000313" key="8">
    <source>
        <dbReference type="EMBL" id="RDC61341.1"/>
    </source>
</evidence>
<keyword evidence="9" id="KW-1185">Reference proteome</keyword>
<dbReference type="OrthoDB" id="5290997at2"/>
<comment type="pathway">
    <text evidence="1">Lipid metabolism.</text>
</comment>
<dbReference type="AlphaFoldDB" id="A0A369Q8Y2"/>
<evidence type="ECO:0000256" key="2">
    <source>
        <dbReference type="ARBA" id="ARBA00022679"/>
    </source>
</evidence>
<dbReference type="Pfam" id="PF01553">
    <property type="entry name" value="Acyltransferase"/>
    <property type="match status" value="1"/>
</dbReference>